<feature type="region of interest" description="Disordered" evidence="1">
    <location>
        <begin position="1"/>
        <end position="86"/>
    </location>
</feature>
<dbReference type="OrthoDB" id="6013061at2759"/>
<evidence type="ECO:0000313" key="2">
    <source>
        <dbReference type="EMBL" id="KAJ7382263.1"/>
    </source>
</evidence>
<protein>
    <submittedName>
        <fullName evidence="2">Uncharacterized protein</fullName>
    </submittedName>
</protein>
<sequence>MRELLNEFHQEITEEETQTKETAEVTRVETEARKQGVGKKRAELRRTRREETERRDQGKRRKEMEENKIRRKREEEKRKKEREVNRKRIEEKEQRATSFEAFIAQTSLHYSAVSLLSQIFKIMSALSFVAECDGFQHGSLVPFTLKCLALACGRARSTYARFFDTTALLHHSPMALRSYQYQADFHGHSLSSPGLPQETASVVLFHAIQEFLLELYEAGSPYPTSLIIWTKGEEKERFIRGLVMPGLGSLPFPLLVRNLEDVECPPARQLQDSDVYDTADKARLFAEWLINNNLDDKNLRLTD</sequence>
<organism evidence="2 3">
    <name type="scientific">Desmophyllum pertusum</name>
    <dbReference type="NCBI Taxonomy" id="174260"/>
    <lineage>
        <taxon>Eukaryota</taxon>
        <taxon>Metazoa</taxon>
        <taxon>Cnidaria</taxon>
        <taxon>Anthozoa</taxon>
        <taxon>Hexacorallia</taxon>
        <taxon>Scleractinia</taxon>
        <taxon>Caryophylliina</taxon>
        <taxon>Caryophylliidae</taxon>
        <taxon>Desmophyllum</taxon>
    </lineage>
</organism>
<evidence type="ECO:0000256" key="1">
    <source>
        <dbReference type="SAM" id="MobiDB-lite"/>
    </source>
</evidence>
<accession>A0A9W9ZIA4</accession>
<comment type="caution">
    <text evidence="2">The sequence shown here is derived from an EMBL/GenBank/DDBJ whole genome shotgun (WGS) entry which is preliminary data.</text>
</comment>
<reference evidence="2" key="1">
    <citation type="submission" date="2023-01" db="EMBL/GenBank/DDBJ databases">
        <title>Genome assembly of the deep-sea coral Lophelia pertusa.</title>
        <authorList>
            <person name="Herrera S."/>
            <person name="Cordes E."/>
        </authorList>
    </citation>
    <scope>NUCLEOTIDE SEQUENCE</scope>
    <source>
        <strain evidence="2">USNM1676648</strain>
        <tissue evidence="2">Polyp</tissue>
    </source>
</reference>
<keyword evidence="3" id="KW-1185">Reference proteome</keyword>
<name>A0A9W9ZIA4_9CNID</name>
<gene>
    <name evidence="2" type="ORF">OS493_036166</name>
</gene>
<dbReference type="AlphaFoldDB" id="A0A9W9ZIA4"/>
<proteinExistence type="predicted"/>
<dbReference type="Proteomes" id="UP001163046">
    <property type="component" value="Unassembled WGS sequence"/>
</dbReference>
<evidence type="ECO:0000313" key="3">
    <source>
        <dbReference type="Proteomes" id="UP001163046"/>
    </source>
</evidence>
<dbReference type="EMBL" id="MU825931">
    <property type="protein sequence ID" value="KAJ7382263.1"/>
    <property type="molecule type" value="Genomic_DNA"/>
</dbReference>